<dbReference type="PROSITE" id="PS51186">
    <property type="entry name" value="GNAT"/>
    <property type="match status" value="1"/>
</dbReference>
<dbReference type="PANTHER" id="PTHR42793">
    <property type="entry name" value="COA BINDING DOMAIN CONTAINING PROTEIN"/>
    <property type="match status" value="1"/>
</dbReference>
<keyword evidence="1" id="KW-0067">ATP-binding</keyword>
<reference evidence="4" key="1">
    <citation type="journal article" date="2014" name="Int. J. Syst. Evol. Microbiol.">
        <title>Complete genome sequence of Corynebacterium casei LMG S-19264T (=DSM 44701T), isolated from a smear-ripened cheese.</title>
        <authorList>
            <consortium name="US DOE Joint Genome Institute (JGI-PGF)"/>
            <person name="Walter F."/>
            <person name="Albersmeier A."/>
            <person name="Kalinowski J."/>
            <person name="Ruckert C."/>
        </authorList>
    </citation>
    <scope>NUCLEOTIDE SEQUENCE</scope>
    <source>
        <strain evidence="4">JCM 3276</strain>
    </source>
</reference>
<dbReference type="InterPro" id="IPR011761">
    <property type="entry name" value="ATP-grasp"/>
</dbReference>
<dbReference type="SMART" id="SM00881">
    <property type="entry name" value="CoA_binding"/>
    <property type="match status" value="1"/>
</dbReference>
<proteinExistence type="predicted"/>
<dbReference type="InterPro" id="IPR003781">
    <property type="entry name" value="CoA-bd"/>
</dbReference>
<accession>A0A918GC15</accession>
<dbReference type="SUPFAM" id="SSF56059">
    <property type="entry name" value="Glutathione synthetase ATP-binding domain-like"/>
    <property type="match status" value="1"/>
</dbReference>
<dbReference type="PROSITE" id="PS50975">
    <property type="entry name" value="ATP_GRASP"/>
    <property type="match status" value="1"/>
</dbReference>
<dbReference type="CDD" id="cd04301">
    <property type="entry name" value="NAT_SF"/>
    <property type="match status" value="1"/>
</dbReference>
<dbReference type="Pfam" id="PF13380">
    <property type="entry name" value="CoA_binding_2"/>
    <property type="match status" value="1"/>
</dbReference>
<dbReference type="InterPro" id="IPR000182">
    <property type="entry name" value="GNAT_dom"/>
</dbReference>
<dbReference type="EMBL" id="BMRB01000002">
    <property type="protein sequence ID" value="GGS28434.1"/>
    <property type="molecule type" value="Genomic_DNA"/>
</dbReference>
<protein>
    <submittedName>
        <fullName evidence="4">Acyl-CoA synthetase</fullName>
    </submittedName>
</protein>
<dbReference type="InterPro" id="IPR016102">
    <property type="entry name" value="Succinyl-CoA_synth-like"/>
</dbReference>
<name>A0A918GC15_9PSEU</name>
<dbReference type="InterPro" id="IPR036291">
    <property type="entry name" value="NAD(P)-bd_dom_sf"/>
</dbReference>
<evidence type="ECO:0000256" key="1">
    <source>
        <dbReference type="PROSITE-ProRule" id="PRU00409"/>
    </source>
</evidence>
<evidence type="ECO:0000259" key="3">
    <source>
        <dbReference type="PROSITE" id="PS51186"/>
    </source>
</evidence>
<gene>
    <name evidence="4" type="ORF">GCM10010171_21890</name>
</gene>
<dbReference type="InterPro" id="IPR013815">
    <property type="entry name" value="ATP_grasp_subdomain_1"/>
</dbReference>
<dbReference type="Pfam" id="PF00583">
    <property type="entry name" value="Acetyltransf_1"/>
    <property type="match status" value="1"/>
</dbReference>
<dbReference type="Gene3D" id="3.40.50.261">
    <property type="entry name" value="Succinyl-CoA synthetase domains"/>
    <property type="match status" value="2"/>
</dbReference>
<dbReference type="Gene3D" id="3.40.630.30">
    <property type="match status" value="1"/>
</dbReference>
<reference evidence="4" key="2">
    <citation type="submission" date="2020-09" db="EMBL/GenBank/DDBJ databases">
        <authorList>
            <person name="Sun Q."/>
            <person name="Ohkuma M."/>
        </authorList>
    </citation>
    <scope>NUCLEOTIDE SEQUENCE</scope>
    <source>
        <strain evidence="4">JCM 3276</strain>
    </source>
</reference>
<dbReference type="Gene3D" id="3.30.1490.20">
    <property type="entry name" value="ATP-grasp fold, A domain"/>
    <property type="match status" value="1"/>
</dbReference>
<dbReference type="PANTHER" id="PTHR42793:SF1">
    <property type="entry name" value="PEPTIDYL-LYSINE N-ACETYLTRANSFERASE PATZ"/>
    <property type="match status" value="1"/>
</dbReference>
<comment type="caution">
    <text evidence="4">The sequence shown here is derived from an EMBL/GenBank/DDBJ whole genome shotgun (WGS) entry which is preliminary data.</text>
</comment>
<dbReference type="SUPFAM" id="SSF55729">
    <property type="entry name" value="Acyl-CoA N-acyltransferases (Nat)"/>
    <property type="match status" value="1"/>
</dbReference>
<dbReference type="GO" id="GO:0046872">
    <property type="term" value="F:metal ion binding"/>
    <property type="evidence" value="ECO:0007669"/>
    <property type="project" value="InterPro"/>
</dbReference>
<dbReference type="Pfam" id="PF19045">
    <property type="entry name" value="Ligase_CoA_2"/>
    <property type="match status" value="1"/>
</dbReference>
<dbReference type="Pfam" id="PF13549">
    <property type="entry name" value="ATP-grasp_5"/>
    <property type="match status" value="1"/>
</dbReference>
<dbReference type="Pfam" id="PF13607">
    <property type="entry name" value="Succ_CoA_lig"/>
    <property type="match status" value="1"/>
</dbReference>
<evidence type="ECO:0000313" key="5">
    <source>
        <dbReference type="Proteomes" id="UP000660680"/>
    </source>
</evidence>
<dbReference type="GO" id="GO:0005524">
    <property type="term" value="F:ATP binding"/>
    <property type="evidence" value="ECO:0007669"/>
    <property type="project" value="UniProtKB-UniRule"/>
</dbReference>
<dbReference type="GO" id="GO:0043758">
    <property type="term" value="F:acetate-CoA ligase (ADP-forming) activity"/>
    <property type="evidence" value="ECO:0007669"/>
    <property type="project" value="InterPro"/>
</dbReference>
<sequence length="862" mass="89129">MTATAAHWARCRDGGAVEIRRLGPGDEDALRLLHAALPPEDRYLRFFTLGRSNAEQYVRSLTTDPDHARPAVGAFRDGALLGAASYARTGPGVAEFAVSVAHHDQAHGIGTLLLQDLVERARADGVTTLTADVLTANHRMLRVLDDLGLPVRTERDDDVIRITMPLDEDSASLDAYLTAVDQRARTAVVAGMVPLLRPASVAVIGAGRRVDSVGHAVLVNIRRGGFPGQLTAVNPHARSIAGVPCVPSVADLAEPPELAVVCVPAPAVPRVVRECAAVGVRALVVVTAGLSAADSAAVREVVREHGMRMVGPNCLGIANPLARLDATFMDRPPLPGRVGLACQSGGIAIGLVRELSRVGLGVSTLVSTGDKLDISGNDLLHWWSADDGTDAAVLYLESFGDPRRFARLARALARRKPLVAIRAGVSAEGSRAAGSHTAALATPAATADALYRQAGITAVDSTAEAVEVLALLLDQPLPPGRRTAVVTNAGGAGVLAADSCAAAGLPVAALGESTVRRLRDRLPATAAVGNPVDTTAVVTADVFAECVAAVLADPGVDAVVAITVPTALGDPGTAIDRVAKTALELGKPLVGVHIGQHTPVEAGVPPRYADPAAAVRAIAAAADRRSWLDRPAVPVAEPADFDGGAVAALVADRLAEHPEGVWLDPADSLTLLTAAGIPVVAGETVPDADAAVDFWRRVGVPVAVKAVTGGLLHKSRAGGVLLDLRTEADVRAAVAALRDRFGAGLRSVFVQPMVGRGPELLIGVRNDPRFGPLVAFGAGGTDAEALDDQVMRLCPLTEGDIAEMSTAPRLARAHPDPAVADVLRRVARLAETVPELAELDINPLTAGRAVDARVRILPTLNS</sequence>
<dbReference type="GO" id="GO:0016747">
    <property type="term" value="F:acyltransferase activity, transferring groups other than amino-acyl groups"/>
    <property type="evidence" value="ECO:0007669"/>
    <property type="project" value="InterPro"/>
</dbReference>
<organism evidence="4 5">
    <name type="scientific">Actinokineospora fastidiosa</name>
    <dbReference type="NCBI Taxonomy" id="1816"/>
    <lineage>
        <taxon>Bacteria</taxon>
        <taxon>Bacillati</taxon>
        <taxon>Actinomycetota</taxon>
        <taxon>Actinomycetes</taxon>
        <taxon>Pseudonocardiales</taxon>
        <taxon>Pseudonocardiaceae</taxon>
        <taxon>Actinokineospora</taxon>
    </lineage>
</organism>
<dbReference type="Gene3D" id="3.40.50.720">
    <property type="entry name" value="NAD(P)-binding Rossmann-like Domain"/>
    <property type="match status" value="1"/>
</dbReference>
<keyword evidence="5" id="KW-1185">Reference proteome</keyword>
<keyword evidence="1" id="KW-0547">Nucleotide-binding</keyword>
<feature type="domain" description="N-acetyltransferase" evidence="3">
    <location>
        <begin position="17"/>
        <end position="167"/>
    </location>
</feature>
<evidence type="ECO:0000313" key="4">
    <source>
        <dbReference type="EMBL" id="GGS28434.1"/>
    </source>
</evidence>
<dbReference type="Proteomes" id="UP000660680">
    <property type="component" value="Unassembled WGS sequence"/>
</dbReference>
<dbReference type="RefSeq" id="WP_189210319.1">
    <property type="nucleotide sequence ID" value="NZ_BMRB01000002.1"/>
</dbReference>
<dbReference type="SUPFAM" id="SSF52210">
    <property type="entry name" value="Succinyl-CoA synthetase domains"/>
    <property type="match status" value="2"/>
</dbReference>
<evidence type="ECO:0000259" key="2">
    <source>
        <dbReference type="PROSITE" id="PS50975"/>
    </source>
</evidence>
<dbReference type="AlphaFoldDB" id="A0A918GC15"/>
<dbReference type="InterPro" id="IPR016181">
    <property type="entry name" value="Acyl_CoA_acyltransferase"/>
</dbReference>
<dbReference type="InterPro" id="IPR032875">
    <property type="entry name" value="Succ_CoA_lig_flav_dom"/>
</dbReference>
<dbReference type="SUPFAM" id="SSF51735">
    <property type="entry name" value="NAD(P)-binding Rossmann-fold domains"/>
    <property type="match status" value="1"/>
</dbReference>
<dbReference type="Gene3D" id="3.30.470.20">
    <property type="entry name" value="ATP-grasp fold, B domain"/>
    <property type="match status" value="1"/>
</dbReference>
<dbReference type="InterPro" id="IPR043938">
    <property type="entry name" value="Ligase_CoA_dom"/>
</dbReference>
<feature type="domain" description="ATP-grasp" evidence="2">
    <location>
        <begin position="669"/>
        <end position="720"/>
    </location>
</feature>